<evidence type="ECO:0000259" key="7">
    <source>
        <dbReference type="Pfam" id="PF13505"/>
    </source>
</evidence>
<keyword evidence="2 6" id="KW-0732">Signal</keyword>
<comment type="caution">
    <text evidence="8">The sequence shown here is derived from an EMBL/GenBank/DDBJ whole genome shotgun (WGS) entry which is preliminary data.</text>
</comment>
<dbReference type="Proteomes" id="UP001156882">
    <property type="component" value="Unassembled WGS sequence"/>
</dbReference>
<accession>A0ABQ6CKW8</accession>
<evidence type="ECO:0000256" key="4">
    <source>
        <dbReference type="ARBA" id="ARBA00023237"/>
    </source>
</evidence>
<dbReference type="SUPFAM" id="SSF56925">
    <property type="entry name" value="OMPA-like"/>
    <property type="match status" value="1"/>
</dbReference>
<name>A0ABQ6CKW8_9HYPH</name>
<dbReference type="InterPro" id="IPR051692">
    <property type="entry name" value="OMP-like"/>
</dbReference>
<dbReference type="NCBIfam" id="TIGR01414">
    <property type="entry name" value="autotrans_barl"/>
    <property type="match status" value="1"/>
</dbReference>
<comment type="similarity">
    <text evidence="5">Belongs to the Omp25/RopB family.</text>
</comment>
<dbReference type="EMBL" id="BSPC01000028">
    <property type="protein sequence ID" value="GLS20393.1"/>
    <property type="molecule type" value="Genomic_DNA"/>
</dbReference>
<keyword evidence="4" id="KW-0998">Cell outer membrane</keyword>
<evidence type="ECO:0000256" key="2">
    <source>
        <dbReference type="ARBA" id="ARBA00022729"/>
    </source>
</evidence>
<evidence type="ECO:0000313" key="9">
    <source>
        <dbReference type="Proteomes" id="UP001156882"/>
    </source>
</evidence>
<evidence type="ECO:0000256" key="6">
    <source>
        <dbReference type="SAM" id="SignalP"/>
    </source>
</evidence>
<dbReference type="InterPro" id="IPR027385">
    <property type="entry name" value="Beta-barrel_OMP"/>
</dbReference>
<evidence type="ECO:0000256" key="1">
    <source>
        <dbReference type="ARBA" id="ARBA00004442"/>
    </source>
</evidence>
<feature type="chain" id="PRO_5045711756" evidence="6">
    <location>
        <begin position="25"/>
        <end position="231"/>
    </location>
</feature>
<dbReference type="Gene3D" id="2.40.160.20">
    <property type="match status" value="1"/>
</dbReference>
<keyword evidence="3" id="KW-0472">Membrane</keyword>
<proteinExistence type="inferred from homology"/>
<feature type="signal peptide" evidence="6">
    <location>
        <begin position="1"/>
        <end position="24"/>
    </location>
</feature>
<dbReference type="InterPro" id="IPR006315">
    <property type="entry name" value="OM_autotransptr_brl_dom"/>
</dbReference>
<evidence type="ECO:0000313" key="8">
    <source>
        <dbReference type="EMBL" id="GLS20393.1"/>
    </source>
</evidence>
<sequence length="231" mass="24720">MIDIMKSLLIACSFFALLAPSAFAADLAPQPVEPAVPVVLPYSWTGFYVGLHAGAVFTNSSARVGAVNFNDLDDTGFIGGAHAGYNYQFDGGFVVGVEGDIDYTSLDKSTNTVLGGVLFKANIKSEWQGSVRARVGYAFDRFLPYITGGVAFGDEKFSAIQTVPFARVSNSDTRTGWTIGGGLEYAVTDNWLVRGEVRYTDFGHNSFTASGVPGRVKLDEVSTTVGVSYKF</sequence>
<feature type="domain" description="Outer membrane protein beta-barrel" evidence="7">
    <location>
        <begin position="41"/>
        <end position="231"/>
    </location>
</feature>
<comment type="subcellular location">
    <subcellularLocation>
        <location evidence="1">Cell outer membrane</location>
    </subcellularLocation>
</comment>
<evidence type="ECO:0000256" key="3">
    <source>
        <dbReference type="ARBA" id="ARBA00023136"/>
    </source>
</evidence>
<reference evidence="9" key="1">
    <citation type="journal article" date="2019" name="Int. J. Syst. Evol. Microbiol.">
        <title>The Global Catalogue of Microorganisms (GCM) 10K type strain sequencing project: providing services to taxonomists for standard genome sequencing and annotation.</title>
        <authorList>
            <consortium name="The Broad Institute Genomics Platform"/>
            <consortium name="The Broad Institute Genome Sequencing Center for Infectious Disease"/>
            <person name="Wu L."/>
            <person name="Ma J."/>
        </authorList>
    </citation>
    <scope>NUCLEOTIDE SEQUENCE [LARGE SCALE GENOMIC DNA]</scope>
    <source>
        <strain evidence="9">NBRC 101365</strain>
    </source>
</reference>
<dbReference type="InterPro" id="IPR011250">
    <property type="entry name" value="OMP/PagP_B-barrel"/>
</dbReference>
<gene>
    <name evidence="8" type="ORF">GCM10007874_34100</name>
</gene>
<keyword evidence="9" id="KW-1185">Reference proteome</keyword>
<evidence type="ECO:0000256" key="5">
    <source>
        <dbReference type="ARBA" id="ARBA00038306"/>
    </source>
</evidence>
<organism evidence="8 9">
    <name type="scientific">Labrys miyagiensis</name>
    <dbReference type="NCBI Taxonomy" id="346912"/>
    <lineage>
        <taxon>Bacteria</taxon>
        <taxon>Pseudomonadati</taxon>
        <taxon>Pseudomonadota</taxon>
        <taxon>Alphaproteobacteria</taxon>
        <taxon>Hyphomicrobiales</taxon>
        <taxon>Xanthobacteraceae</taxon>
        <taxon>Labrys</taxon>
    </lineage>
</organism>
<dbReference type="PANTHER" id="PTHR34001">
    <property type="entry name" value="BLL7405 PROTEIN"/>
    <property type="match status" value="1"/>
</dbReference>
<dbReference type="PANTHER" id="PTHR34001:SF3">
    <property type="entry name" value="BLL7405 PROTEIN"/>
    <property type="match status" value="1"/>
</dbReference>
<dbReference type="Pfam" id="PF13505">
    <property type="entry name" value="OMP_b-brl"/>
    <property type="match status" value="1"/>
</dbReference>
<protein>
    <submittedName>
        <fullName evidence="8">Porin</fullName>
    </submittedName>
</protein>